<dbReference type="OrthoDB" id="583339at2"/>
<protein>
    <submittedName>
        <fullName evidence="2">SRSO17 transposase</fullName>
    </submittedName>
</protein>
<dbReference type="EMBL" id="FOSL01000039">
    <property type="protein sequence ID" value="SFL13986.1"/>
    <property type="molecule type" value="Genomic_DNA"/>
</dbReference>
<dbReference type="InterPro" id="IPR039365">
    <property type="entry name" value="IS701-like"/>
</dbReference>
<evidence type="ECO:0000313" key="2">
    <source>
        <dbReference type="EMBL" id="SFL13986.1"/>
    </source>
</evidence>
<dbReference type="PANTHER" id="PTHR33627:SF1">
    <property type="entry name" value="TRANSPOSASE"/>
    <property type="match status" value="1"/>
</dbReference>
<dbReference type="NCBIfam" id="NF033540">
    <property type="entry name" value="transpos_IS701"/>
    <property type="match status" value="1"/>
</dbReference>
<evidence type="ECO:0000313" key="3">
    <source>
        <dbReference type="Proteomes" id="UP000323300"/>
    </source>
</evidence>
<dbReference type="Pfam" id="PF13546">
    <property type="entry name" value="DDE_5"/>
    <property type="match status" value="1"/>
</dbReference>
<evidence type="ECO:0000259" key="1">
    <source>
        <dbReference type="Pfam" id="PF13546"/>
    </source>
</evidence>
<dbReference type="InterPro" id="IPR038721">
    <property type="entry name" value="IS701-like_DDE_dom"/>
</dbReference>
<dbReference type="InterPro" id="IPR012337">
    <property type="entry name" value="RNaseH-like_sf"/>
</dbReference>
<gene>
    <name evidence="2" type="ORF">SAMN04488498_1391</name>
</gene>
<name>A0A1I4FB01_9HYPH</name>
<dbReference type="RefSeq" id="WP_149764060.1">
    <property type="nucleotide sequence ID" value="NZ_BSPE01000097.1"/>
</dbReference>
<dbReference type="SUPFAM" id="SSF53098">
    <property type="entry name" value="Ribonuclease H-like"/>
    <property type="match status" value="1"/>
</dbReference>
<keyword evidence="3" id="KW-1185">Reference proteome</keyword>
<sequence length="395" mass="43731">MSVSDWTGSGIGWERELTALKGRLCPVFRRLEARESCGAFIDGLLSGIDRKTGWLMAEQAGLSRPWRMQALLGRSQWDCERMRDIVFDYVIEAIGDDSGVLVVDDTGFLKKGQHSVGVARQYSGTAGRIENCQVGVFAAYASRFGQALIDRQLYLPEAWDRDEARRKAAHIPQDVAFATKPAIARTMLADALDRGVPCAWVLADAAYGGDYQTRRMLEERQQPYVLAIRSNHTLRMLTDQGLLQTDPKEMAAELAGDAWQAHPAGEGAKGLRLYDWARIALPYVVDEGYARYVLIRRSRSDPGALSYYLVFAPAAATLMELAGAAGLRWTIEECFQRAKDDLGLDHCEARSWHGWHRHMTLVMAAAAFLAKLGADLRRSALGKPNETSPKPAIAA</sequence>
<proteinExistence type="predicted"/>
<dbReference type="PANTHER" id="PTHR33627">
    <property type="entry name" value="TRANSPOSASE"/>
    <property type="match status" value="1"/>
</dbReference>
<reference evidence="2 3" key="1">
    <citation type="submission" date="2016-10" db="EMBL/GenBank/DDBJ databases">
        <authorList>
            <person name="Varghese N."/>
            <person name="Submissions S."/>
        </authorList>
    </citation>
    <scope>NUCLEOTIDE SEQUENCE [LARGE SCALE GENOMIC DNA]</scope>
    <source>
        <strain evidence="2 3">DSM 21822</strain>
    </source>
</reference>
<feature type="domain" description="Transposase IS701-like DDE" evidence="1">
    <location>
        <begin position="24"/>
        <end position="236"/>
    </location>
</feature>
<organism evidence="2 3">
    <name type="scientific">Neomesorhizobium albiziae</name>
    <dbReference type="NCBI Taxonomy" id="335020"/>
    <lineage>
        <taxon>Bacteria</taxon>
        <taxon>Pseudomonadati</taxon>
        <taxon>Pseudomonadota</taxon>
        <taxon>Alphaproteobacteria</taxon>
        <taxon>Hyphomicrobiales</taxon>
        <taxon>Phyllobacteriaceae</taxon>
        <taxon>Neomesorhizobium</taxon>
    </lineage>
</organism>
<accession>A0A1I4FB01</accession>
<dbReference type="AlphaFoldDB" id="A0A1I4FB01"/>
<dbReference type="Proteomes" id="UP000323300">
    <property type="component" value="Unassembled WGS sequence"/>
</dbReference>